<dbReference type="OrthoDB" id="4831122at2759"/>
<evidence type="ECO:0000313" key="2">
    <source>
        <dbReference type="EMBL" id="TVY80708.1"/>
    </source>
</evidence>
<evidence type="ECO:0000256" key="1">
    <source>
        <dbReference type="SAM" id="SignalP"/>
    </source>
</evidence>
<evidence type="ECO:0008006" key="4">
    <source>
        <dbReference type="Google" id="ProtNLM"/>
    </source>
</evidence>
<dbReference type="Proteomes" id="UP000469558">
    <property type="component" value="Unassembled WGS sequence"/>
</dbReference>
<protein>
    <recommendedName>
        <fullName evidence="4">Celp0028 effector like protein</fullName>
    </recommendedName>
</protein>
<feature type="chain" id="PRO_5035791197" description="Celp0028 effector like protein" evidence="1">
    <location>
        <begin position="24"/>
        <end position="244"/>
    </location>
</feature>
<comment type="caution">
    <text evidence="2">The sequence shown here is derived from an EMBL/GenBank/DDBJ whole genome shotgun (WGS) entry which is preliminary data.</text>
</comment>
<gene>
    <name evidence="2" type="ORF">LSUE1_G003575</name>
</gene>
<dbReference type="AlphaFoldDB" id="A0A8T9C4Z2"/>
<keyword evidence="1" id="KW-0732">Signal</keyword>
<sequence>MRSSTIIPIFLTIALVLPQSLKPRELTERDIIVIRDGKVSVMDKAIYHSENSHLALPADVNSTHTAAEIRALGENPKTAEFAKRGCKSQDIFTMAPNQVFLNWDVPMSTVVKAGETTSTVSVTEGYSISNSLSVASTVGATVSSFLTTSLTLTVSETWTSTYTAAYTFTVPAGKYGAVVSNPSTTRYTGTVDSGCIGASTREPFVFDGYASKAYGGLSWVDGTISLCTGDSYPLSMCIGDGTIS</sequence>
<dbReference type="EMBL" id="QGMK01000627">
    <property type="protein sequence ID" value="TVY80708.1"/>
    <property type="molecule type" value="Genomic_DNA"/>
</dbReference>
<organism evidence="2 3">
    <name type="scientific">Lachnellula suecica</name>
    <dbReference type="NCBI Taxonomy" id="602035"/>
    <lineage>
        <taxon>Eukaryota</taxon>
        <taxon>Fungi</taxon>
        <taxon>Dikarya</taxon>
        <taxon>Ascomycota</taxon>
        <taxon>Pezizomycotina</taxon>
        <taxon>Leotiomycetes</taxon>
        <taxon>Helotiales</taxon>
        <taxon>Lachnaceae</taxon>
        <taxon>Lachnellula</taxon>
    </lineage>
</organism>
<feature type="signal peptide" evidence="1">
    <location>
        <begin position="1"/>
        <end position="23"/>
    </location>
</feature>
<reference evidence="2 3" key="1">
    <citation type="submission" date="2018-05" db="EMBL/GenBank/DDBJ databases">
        <title>Genome sequencing and assembly of the regulated plant pathogen Lachnellula willkommii and related sister species for the development of diagnostic species identification markers.</title>
        <authorList>
            <person name="Giroux E."/>
            <person name="Bilodeau G."/>
        </authorList>
    </citation>
    <scope>NUCLEOTIDE SEQUENCE [LARGE SCALE GENOMIC DNA]</scope>
    <source>
        <strain evidence="2 3">CBS 268.59</strain>
    </source>
</reference>
<evidence type="ECO:0000313" key="3">
    <source>
        <dbReference type="Proteomes" id="UP000469558"/>
    </source>
</evidence>
<proteinExistence type="predicted"/>
<accession>A0A8T9C4Z2</accession>
<keyword evidence="3" id="KW-1185">Reference proteome</keyword>
<name>A0A8T9C4Z2_9HELO</name>